<dbReference type="GO" id="GO:0016702">
    <property type="term" value="F:oxidoreductase activity, acting on single donors with incorporation of molecular oxygen, incorporation of two atoms of oxygen"/>
    <property type="evidence" value="ECO:0007669"/>
    <property type="project" value="InterPro"/>
</dbReference>
<dbReference type="EMBL" id="JAABOQ010000005">
    <property type="protein sequence ID" value="NER18086.1"/>
    <property type="molecule type" value="Genomic_DNA"/>
</dbReference>
<reference evidence="5 6" key="1">
    <citation type="submission" date="2020-01" db="EMBL/GenBank/DDBJ databases">
        <title>Spongiivirga citrea KCTC 32990T.</title>
        <authorList>
            <person name="Wang G."/>
        </authorList>
    </citation>
    <scope>NUCLEOTIDE SEQUENCE [LARGE SCALE GENOMIC DNA]</scope>
    <source>
        <strain evidence="5 6">KCTC 32990</strain>
    </source>
</reference>
<dbReference type="PROSITE" id="PS51257">
    <property type="entry name" value="PROKAR_LIPOPROTEIN"/>
    <property type="match status" value="1"/>
</dbReference>
<keyword evidence="3" id="KW-0560">Oxidoreductase</keyword>
<keyword evidence="6" id="KW-1185">Reference proteome</keyword>
<dbReference type="RefSeq" id="WP_164032767.1">
    <property type="nucleotide sequence ID" value="NZ_JAABOQ010000005.1"/>
</dbReference>
<dbReference type="Proteomes" id="UP000474296">
    <property type="component" value="Unassembled WGS sequence"/>
</dbReference>
<dbReference type="InterPro" id="IPR015889">
    <property type="entry name" value="Intradiol_dOase_core"/>
</dbReference>
<gene>
    <name evidence="5" type="ORF">GWK10_12745</name>
</gene>
<evidence type="ECO:0000256" key="2">
    <source>
        <dbReference type="ARBA" id="ARBA00022964"/>
    </source>
</evidence>
<dbReference type="InterPro" id="IPR050770">
    <property type="entry name" value="Intradiol_RC_Dioxygenase"/>
</dbReference>
<evidence type="ECO:0000259" key="4">
    <source>
        <dbReference type="Pfam" id="PF00775"/>
    </source>
</evidence>
<feature type="domain" description="Intradiol ring-cleavage dioxygenases" evidence="4">
    <location>
        <begin position="61"/>
        <end position="169"/>
    </location>
</feature>
<evidence type="ECO:0000256" key="3">
    <source>
        <dbReference type="ARBA" id="ARBA00023002"/>
    </source>
</evidence>
<comment type="similarity">
    <text evidence="1">Belongs to the intradiol ring-cleavage dioxygenase family.</text>
</comment>
<sequence length="207" mass="23380">MRSQVLVIVLLLITSCHSQSKKNDKKTLVGGPCQGCEAVFEYGDKVLTDTDTLPNFSTTSPKLKLTGSVYENDGKTPAKNVILYIYQTNREGIYPKKSNSKGWAQRHGYLRGWVKTNNTGKYTFFTYRPAAYPNLNTPEHIHLTVKEPDKNEYYLEDFLFDDDPLLTQSKRKSLRNRGGSGIVNPSLKNGILTVNRDIVLGKNIPNY</sequence>
<dbReference type="SUPFAM" id="SSF49482">
    <property type="entry name" value="Aromatic compound dioxygenase"/>
    <property type="match status" value="1"/>
</dbReference>
<comment type="caution">
    <text evidence="5">The sequence shown here is derived from an EMBL/GenBank/DDBJ whole genome shotgun (WGS) entry which is preliminary data.</text>
</comment>
<name>A0A6M0CJI3_9FLAO</name>
<proteinExistence type="inferred from homology"/>
<keyword evidence="2 5" id="KW-0223">Dioxygenase</keyword>
<evidence type="ECO:0000256" key="1">
    <source>
        <dbReference type="ARBA" id="ARBA00007825"/>
    </source>
</evidence>
<dbReference type="GO" id="GO:0008199">
    <property type="term" value="F:ferric iron binding"/>
    <property type="evidence" value="ECO:0007669"/>
    <property type="project" value="InterPro"/>
</dbReference>
<dbReference type="InterPro" id="IPR000627">
    <property type="entry name" value="Intradiol_dOase_C"/>
</dbReference>
<evidence type="ECO:0000313" key="6">
    <source>
        <dbReference type="Proteomes" id="UP000474296"/>
    </source>
</evidence>
<protein>
    <submittedName>
        <fullName evidence="5">Intradiol ring-cleavage dioxygenase</fullName>
    </submittedName>
</protein>
<dbReference type="Gene3D" id="2.60.130.10">
    <property type="entry name" value="Aromatic compound dioxygenase"/>
    <property type="match status" value="1"/>
</dbReference>
<organism evidence="5 6">
    <name type="scientific">Spongiivirga citrea</name>
    <dbReference type="NCBI Taxonomy" id="1481457"/>
    <lineage>
        <taxon>Bacteria</taxon>
        <taxon>Pseudomonadati</taxon>
        <taxon>Bacteroidota</taxon>
        <taxon>Flavobacteriia</taxon>
        <taxon>Flavobacteriales</taxon>
        <taxon>Flavobacteriaceae</taxon>
        <taxon>Spongiivirga</taxon>
    </lineage>
</organism>
<dbReference type="Pfam" id="PF00775">
    <property type="entry name" value="Dioxygenase_C"/>
    <property type="match status" value="1"/>
</dbReference>
<evidence type="ECO:0000313" key="5">
    <source>
        <dbReference type="EMBL" id="NER18086.1"/>
    </source>
</evidence>
<dbReference type="AlphaFoldDB" id="A0A6M0CJI3"/>
<accession>A0A6M0CJI3</accession>
<dbReference type="PANTHER" id="PTHR33711:SF10">
    <property type="entry name" value="INTRADIOL RING-CLEAVAGE DIOXYGENASES DOMAIN-CONTAINING PROTEIN"/>
    <property type="match status" value="1"/>
</dbReference>
<dbReference type="PANTHER" id="PTHR33711">
    <property type="entry name" value="DIOXYGENASE, PUTATIVE (AFU_ORTHOLOGUE AFUA_2G02910)-RELATED"/>
    <property type="match status" value="1"/>
</dbReference>